<proteinExistence type="predicted"/>
<dbReference type="GeneID" id="43583753"/>
<keyword evidence="2" id="KW-1185">Reference proteome</keyword>
<name>A0A5E8BXU8_9ASCO</name>
<evidence type="ECO:0000313" key="1">
    <source>
        <dbReference type="EMBL" id="VVT56294.1"/>
    </source>
</evidence>
<dbReference type="EMBL" id="CABVLU010000004">
    <property type="protein sequence ID" value="VVT56294.1"/>
    <property type="molecule type" value="Genomic_DNA"/>
</dbReference>
<evidence type="ECO:0000313" key="2">
    <source>
        <dbReference type="Proteomes" id="UP000398389"/>
    </source>
</evidence>
<sequence length="578" mass="63302">MLRALLRRARPAQVHIEPSLSYTHKAVRTIRTTAKDHNTTTDTAIKYTPSMLAALSPEKCALILRYTSTLRSLARSLENENDRAKSSQSTKYSLRVVRTVAITYAKTKTIPQPLLIPFLRALLFILTRAKPSNIFQINRAQRAIDFAMCLFEKLVHGKLPVQTLVIKHMQALVLHHGSALMRHRLVNACRHIPIGATLLPEFYSRQVLSCASSGEIEAALLIMAEAAAADVELPHTCNEIIAHRLLDQGELDIAAQILRTMLDNPQNQPIYSHLWGHFVAEAAARANHKHLAWAWPHAVDTGAVSPSDSTYYTALDLQIFNPEITLDLVQALCSRGQHQDPLLVATAADALARQGLPDIALKLLINFGPEASRVRISDVPFLISAIGASPNGPTVAIKQCFTALHSEETDPHAQTLAFNVAIAGILLSPTPESARLLIRHVLRDSQLLTKGVSESTINFIVPNADTLAVLLDAAGRLSVSLSSSSFDQSPGQAMLEVYTELVPRQLPASHRTLGALISALLRLGDLALARTVISDRDIIDDLPLIERTYMHALETAVSEAELGVRQARSQAYSSKKLL</sequence>
<dbReference type="Proteomes" id="UP000398389">
    <property type="component" value="Unassembled WGS sequence"/>
</dbReference>
<organism evidence="1 2">
    <name type="scientific">Magnusiomyces paraingens</name>
    <dbReference type="NCBI Taxonomy" id="2606893"/>
    <lineage>
        <taxon>Eukaryota</taxon>
        <taxon>Fungi</taxon>
        <taxon>Dikarya</taxon>
        <taxon>Ascomycota</taxon>
        <taxon>Saccharomycotina</taxon>
        <taxon>Dipodascomycetes</taxon>
        <taxon>Dipodascales</taxon>
        <taxon>Dipodascaceae</taxon>
        <taxon>Magnusiomyces</taxon>
    </lineage>
</organism>
<protein>
    <submittedName>
        <fullName evidence="1">Uncharacterized protein</fullName>
    </submittedName>
</protein>
<dbReference type="RefSeq" id="XP_031855544.1">
    <property type="nucleotide sequence ID" value="XM_031999653.1"/>
</dbReference>
<dbReference type="AlphaFoldDB" id="A0A5E8BXU8"/>
<reference evidence="1 2" key="1">
    <citation type="submission" date="2019-09" db="EMBL/GenBank/DDBJ databases">
        <authorList>
            <person name="Brejova B."/>
        </authorList>
    </citation>
    <scope>NUCLEOTIDE SEQUENCE [LARGE SCALE GENOMIC DNA]</scope>
</reference>
<gene>
    <name evidence="1" type="ORF">SAPINGB_P004938</name>
</gene>
<accession>A0A5E8BXU8</accession>